<feature type="transmembrane region" description="Helical" evidence="5">
    <location>
        <begin position="106"/>
        <end position="125"/>
    </location>
</feature>
<evidence type="ECO:0000313" key="6">
    <source>
        <dbReference type="EMBL" id="OUO57673.1"/>
    </source>
</evidence>
<evidence type="ECO:0000256" key="4">
    <source>
        <dbReference type="ARBA" id="ARBA00023136"/>
    </source>
</evidence>
<dbReference type="RefSeq" id="WP_087287452.1">
    <property type="nucleotide sequence ID" value="NZ_NFJD01000001.1"/>
</dbReference>
<keyword evidence="3 5" id="KW-1133">Transmembrane helix</keyword>
<feature type="transmembrane region" description="Helical" evidence="5">
    <location>
        <begin position="83"/>
        <end position="100"/>
    </location>
</feature>
<proteinExistence type="predicted"/>
<evidence type="ECO:0008006" key="8">
    <source>
        <dbReference type="Google" id="ProtNLM"/>
    </source>
</evidence>
<evidence type="ECO:0000256" key="1">
    <source>
        <dbReference type="ARBA" id="ARBA00004141"/>
    </source>
</evidence>
<comment type="subcellular location">
    <subcellularLocation>
        <location evidence="1">Membrane</location>
        <topology evidence="1">Multi-pass membrane protein</topology>
    </subcellularLocation>
</comment>
<dbReference type="AlphaFoldDB" id="A0A1Y4DES5"/>
<dbReference type="EMBL" id="NFJD01000001">
    <property type="protein sequence ID" value="OUO57673.1"/>
    <property type="molecule type" value="Genomic_DNA"/>
</dbReference>
<keyword evidence="2 5" id="KW-0812">Transmembrane</keyword>
<accession>A0A1Y4DES5</accession>
<dbReference type="Pfam" id="PF07681">
    <property type="entry name" value="DoxX"/>
    <property type="match status" value="1"/>
</dbReference>
<evidence type="ECO:0000313" key="7">
    <source>
        <dbReference type="Proteomes" id="UP000196368"/>
    </source>
</evidence>
<evidence type="ECO:0000256" key="5">
    <source>
        <dbReference type="SAM" id="Phobius"/>
    </source>
</evidence>
<keyword evidence="7" id="KW-1185">Reference proteome</keyword>
<reference evidence="7" key="1">
    <citation type="submission" date="2017-04" db="EMBL/GenBank/DDBJ databases">
        <title>Function of individual gut microbiota members based on whole genome sequencing of pure cultures obtained from chicken caecum.</title>
        <authorList>
            <person name="Medvecky M."/>
            <person name="Cejkova D."/>
            <person name="Polansky O."/>
            <person name="Karasova D."/>
            <person name="Kubasova T."/>
            <person name="Cizek A."/>
            <person name="Rychlik I."/>
        </authorList>
    </citation>
    <scope>NUCLEOTIDE SEQUENCE [LARGE SCALE GENOMIC DNA]</scope>
    <source>
        <strain evidence="7">An273</strain>
    </source>
</reference>
<comment type="caution">
    <text evidence="6">The sequence shown here is derived from an EMBL/GenBank/DDBJ whole genome shotgun (WGS) entry which is preliminary data.</text>
</comment>
<dbReference type="Proteomes" id="UP000196368">
    <property type="component" value="Unassembled WGS sequence"/>
</dbReference>
<dbReference type="GO" id="GO:0016020">
    <property type="term" value="C:membrane"/>
    <property type="evidence" value="ECO:0007669"/>
    <property type="project" value="UniProtKB-SubCell"/>
</dbReference>
<feature type="transmembrane region" description="Helical" evidence="5">
    <location>
        <begin position="53"/>
        <end position="76"/>
    </location>
</feature>
<name>A0A1Y4DES5_9BACT</name>
<organism evidence="6 7">
    <name type="scientific">Candidatus Avelusimicrobium gallicola</name>
    <dbReference type="NCBI Taxonomy" id="2562704"/>
    <lineage>
        <taxon>Bacteria</taxon>
        <taxon>Pseudomonadati</taxon>
        <taxon>Elusimicrobiota</taxon>
        <taxon>Elusimicrobia</taxon>
        <taxon>Elusimicrobiales</taxon>
        <taxon>Elusimicrobiaceae</taxon>
        <taxon>Candidatus Avelusimicrobium</taxon>
    </lineage>
</organism>
<feature type="transmembrane region" description="Helical" evidence="5">
    <location>
        <begin position="20"/>
        <end position="41"/>
    </location>
</feature>
<evidence type="ECO:0000256" key="3">
    <source>
        <dbReference type="ARBA" id="ARBA00022989"/>
    </source>
</evidence>
<dbReference type="InterPro" id="IPR032808">
    <property type="entry name" value="DoxX"/>
</dbReference>
<protein>
    <recommendedName>
        <fullName evidence="8">DoxX family protein</fullName>
    </recommendedName>
</protein>
<evidence type="ECO:0000256" key="2">
    <source>
        <dbReference type="ARBA" id="ARBA00022692"/>
    </source>
</evidence>
<keyword evidence="4 5" id="KW-0472">Membrane</keyword>
<gene>
    <name evidence="6" type="ORF">B5F75_02545</name>
</gene>
<sequence>MRQIDLHCNIDEDVFSLTIFLTRLLTGLVLLYVTIGSLLFYREFLYNATAIGLPLPVPVGLTVLVAELFLALFLILGWFTRPAAWLSVLCTAVMGVIFFASDFNKLYVALLVLLLTALLPAALLGPGKISLDYKHAVRRAQKSRRG</sequence>